<dbReference type="AlphaFoldDB" id="A0AA41Q9K8"/>
<gene>
    <name evidence="2" type="ORF">LZ495_41970</name>
</gene>
<sequence>MTRNSRQFEGTEAELAALTREVDEAHRATLPAMYASAAELGEQIRDRQGALPTAGLDRRRFLRGAGLLGLSAFALAACSSDDKSTAKSTPSASSTQAAAAPGGTYTGDLQVVALATALENQAVAAYQAAIQAAGAGKLGTVPPAVASFATTAMAQHA</sequence>
<dbReference type="EMBL" id="JAKFHA010000059">
    <property type="protein sequence ID" value="MCF2533756.1"/>
    <property type="molecule type" value="Genomic_DNA"/>
</dbReference>
<evidence type="ECO:0008006" key="4">
    <source>
        <dbReference type="Google" id="ProtNLM"/>
    </source>
</evidence>
<dbReference type="InterPro" id="IPR006311">
    <property type="entry name" value="TAT_signal"/>
</dbReference>
<dbReference type="Proteomes" id="UP001165378">
    <property type="component" value="Unassembled WGS sequence"/>
</dbReference>
<evidence type="ECO:0000313" key="2">
    <source>
        <dbReference type="EMBL" id="MCF2533756.1"/>
    </source>
</evidence>
<feature type="region of interest" description="Disordered" evidence="1">
    <location>
        <begin position="82"/>
        <end position="101"/>
    </location>
</feature>
<dbReference type="PROSITE" id="PS51318">
    <property type="entry name" value="TAT"/>
    <property type="match status" value="1"/>
</dbReference>
<protein>
    <recommendedName>
        <fullName evidence="4">Ferritin-like domain-containing protein</fullName>
    </recommendedName>
</protein>
<proteinExistence type="predicted"/>
<feature type="compositionally biased region" description="Low complexity" evidence="1">
    <location>
        <begin position="86"/>
        <end position="101"/>
    </location>
</feature>
<evidence type="ECO:0000256" key="1">
    <source>
        <dbReference type="SAM" id="MobiDB-lite"/>
    </source>
</evidence>
<accession>A0AA41Q9K8</accession>
<reference evidence="2" key="1">
    <citation type="submission" date="2022-01" db="EMBL/GenBank/DDBJ databases">
        <title>Genome-Based Taxonomic Classification of the Phylum Actinobacteria.</title>
        <authorList>
            <person name="Gao Y."/>
        </authorList>
    </citation>
    <scope>NUCLEOTIDE SEQUENCE</scope>
    <source>
        <strain evidence="2">KLBMP 8922</strain>
    </source>
</reference>
<comment type="caution">
    <text evidence="2">The sequence shown here is derived from an EMBL/GenBank/DDBJ whole genome shotgun (WGS) entry which is preliminary data.</text>
</comment>
<feature type="non-terminal residue" evidence="2">
    <location>
        <position position="157"/>
    </location>
</feature>
<keyword evidence="3" id="KW-1185">Reference proteome</keyword>
<organism evidence="2 3">
    <name type="scientific">Yinghuangia soli</name>
    <dbReference type="NCBI Taxonomy" id="2908204"/>
    <lineage>
        <taxon>Bacteria</taxon>
        <taxon>Bacillati</taxon>
        <taxon>Actinomycetota</taxon>
        <taxon>Actinomycetes</taxon>
        <taxon>Kitasatosporales</taxon>
        <taxon>Streptomycetaceae</taxon>
        <taxon>Yinghuangia</taxon>
    </lineage>
</organism>
<evidence type="ECO:0000313" key="3">
    <source>
        <dbReference type="Proteomes" id="UP001165378"/>
    </source>
</evidence>
<name>A0AA41Q9K8_9ACTN</name>